<comment type="similarity">
    <text evidence="1 7">Belongs to the RNase PH family.</text>
</comment>
<dbReference type="InterPro" id="IPR050080">
    <property type="entry name" value="RNase_PH"/>
</dbReference>
<name>A0A3R8QTQ7_9MICO</name>
<evidence type="ECO:0000256" key="3">
    <source>
        <dbReference type="ARBA" id="ARBA00022555"/>
    </source>
</evidence>
<evidence type="ECO:0000259" key="9">
    <source>
        <dbReference type="Pfam" id="PF03725"/>
    </source>
</evidence>
<dbReference type="GO" id="GO:0000175">
    <property type="term" value="F:3'-5'-RNA exonuclease activity"/>
    <property type="evidence" value="ECO:0007669"/>
    <property type="project" value="UniProtKB-UniRule"/>
</dbReference>
<keyword evidence="3 7" id="KW-0820">tRNA-binding</keyword>
<evidence type="ECO:0000256" key="1">
    <source>
        <dbReference type="ARBA" id="ARBA00006678"/>
    </source>
</evidence>
<dbReference type="EMBL" id="QOCI01000010">
    <property type="protein sequence ID" value="RRR17726.1"/>
    <property type="molecule type" value="Genomic_DNA"/>
</dbReference>
<dbReference type="GO" id="GO:0031125">
    <property type="term" value="P:rRNA 3'-end processing"/>
    <property type="evidence" value="ECO:0007669"/>
    <property type="project" value="UniProtKB-ARBA"/>
</dbReference>
<evidence type="ECO:0000256" key="4">
    <source>
        <dbReference type="ARBA" id="ARBA00022694"/>
    </source>
</evidence>
<comment type="subunit">
    <text evidence="7">Homohexameric ring arranged as a trimer of dimers.</text>
</comment>
<organism evidence="10 11">
    <name type="scientific">Brachybacterium paraconglomeratum</name>
    <dbReference type="NCBI Taxonomy" id="173362"/>
    <lineage>
        <taxon>Bacteria</taxon>
        <taxon>Bacillati</taxon>
        <taxon>Actinomycetota</taxon>
        <taxon>Actinomycetes</taxon>
        <taxon>Micrococcales</taxon>
        <taxon>Dermabacteraceae</taxon>
        <taxon>Brachybacterium</taxon>
    </lineage>
</organism>
<dbReference type="GO" id="GO:0009022">
    <property type="term" value="F:tRNA nucleotidyltransferase activity"/>
    <property type="evidence" value="ECO:0007669"/>
    <property type="project" value="UniProtKB-UniRule"/>
</dbReference>
<dbReference type="GO" id="GO:0000049">
    <property type="term" value="F:tRNA binding"/>
    <property type="evidence" value="ECO:0007669"/>
    <property type="project" value="UniProtKB-UniRule"/>
</dbReference>
<comment type="catalytic activity">
    <reaction evidence="7">
        <text>tRNA(n+1) + phosphate = tRNA(n) + a ribonucleoside 5'-diphosphate</text>
        <dbReference type="Rhea" id="RHEA:10628"/>
        <dbReference type="Rhea" id="RHEA-COMP:17343"/>
        <dbReference type="Rhea" id="RHEA-COMP:17344"/>
        <dbReference type="ChEBI" id="CHEBI:43474"/>
        <dbReference type="ChEBI" id="CHEBI:57930"/>
        <dbReference type="ChEBI" id="CHEBI:173114"/>
        <dbReference type="EC" id="2.7.7.56"/>
    </reaction>
</comment>
<evidence type="ECO:0000313" key="10">
    <source>
        <dbReference type="EMBL" id="RRR17726.1"/>
    </source>
</evidence>
<dbReference type="InterPro" id="IPR015847">
    <property type="entry name" value="ExoRNase_PH_dom2"/>
</dbReference>
<feature type="binding site" evidence="7">
    <location>
        <begin position="134"/>
        <end position="136"/>
    </location>
    <ligand>
        <name>phosphate</name>
        <dbReference type="ChEBI" id="CHEBI:43474"/>
        <note>substrate</note>
    </ligand>
</feature>
<keyword evidence="2 7" id="KW-0698">rRNA processing</keyword>
<dbReference type="Pfam" id="PF03725">
    <property type="entry name" value="RNase_PH_C"/>
    <property type="match status" value="1"/>
</dbReference>
<comment type="function">
    <text evidence="7">Phosphorolytic 3'-5' exoribonuclease that plays an important role in tRNA 3'-end maturation. Removes nucleotide residues following the 3'-CCA terminus of tRNAs; can also add nucleotides to the ends of RNA molecules by using nucleoside diphosphates as substrates, but this may not be physiologically important. Probably plays a role in initiation of 16S rRNA degradation (leading to ribosome degradation) during starvation.</text>
</comment>
<dbReference type="InterPro" id="IPR001247">
    <property type="entry name" value="ExoRNase_PH_dom1"/>
</dbReference>
<dbReference type="InterPro" id="IPR002381">
    <property type="entry name" value="RNase_PH_bac-type"/>
</dbReference>
<keyword evidence="7 10" id="KW-0808">Transferase</keyword>
<dbReference type="InterPro" id="IPR020568">
    <property type="entry name" value="Ribosomal_Su5_D2-typ_SF"/>
</dbReference>
<dbReference type="Proteomes" id="UP000274327">
    <property type="component" value="Unassembled WGS sequence"/>
</dbReference>
<evidence type="ECO:0000259" key="8">
    <source>
        <dbReference type="Pfam" id="PF01138"/>
    </source>
</evidence>
<keyword evidence="4 7" id="KW-0819">tRNA processing</keyword>
<dbReference type="RefSeq" id="WP_062950170.1">
    <property type="nucleotide sequence ID" value="NZ_JALXWX010000150.1"/>
</dbReference>
<evidence type="ECO:0000256" key="2">
    <source>
        <dbReference type="ARBA" id="ARBA00022552"/>
    </source>
</evidence>
<reference evidence="10 11" key="1">
    <citation type="submission" date="2018-07" db="EMBL/GenBank/DDBJ databases">
        <title>Brachybacteriurn paraconglorneratum KCTC 9916.</title>
        <authorList>
            <person name="Li Y."/>
        </authorList>
    </citation>
    <scope>NUCLEOTIDE SEQUENCE [LARGE SCALE GENOMIC DNA]</scope>
    <source>
        <strain evidence="10 11">KCTC 9916</strain>
    </source>
</reference>
<dbReference type="EC" id="2.7.7.56" evidence="7"/>
<dbReference type="GO" id="GO:0016075">
    <property type="term" value="P:rRNA catabolic process"/>
    <property type="evidence" value="ECO:0007669"/>
    <property type="project" value="UniProtKB-UniRule"/>
</dbReference>
<keyword evidence="6" id="KW-0694">RNA-binding</keyword>
<proteinExistence type="inferred from homology"/>
<accession>A0A3R8QTQ7</accession>
<dbReference type="Pfam" id="PF01138">
    <property type="entry name" value="RNase_PH"/>
    <property type="match status" value="1"/>
</dbReference>
<dbReference type="GO" id="GO:0008033">
    <property type="term" value="P:tRNA processing"/>
    <property type="evidence" value="ECO:0007669"/>
    <property type="project" value="UniProtKB-UniRule"/>
</dbReference>
<protein>
    <recommendedName>
        <fullName evidence="7">Ribonuclease PH</fullName>
        <shortName evidence="7">RNase PH</shortName>
        <ecNumber evidence="7">2.7.7.56</ecNumber>
    </recommendedName>
    <alternativeName>
        <fullName evidence="7">tRNA nucleotidyltransferase</fullName>
    </alternativeName>
</protein>
<evidence type="ECO:0000256" key="6">
    <source>
        <dbReference type="ARBA" id="ARBA00022884"/>
    </source>
</evidence>
<gene>
    <name evidence="7" type="primary">rph</name>
    <name evidence="10" type="ORF">DS079_12265</name>
</gene>
<dbReference type="GeneID" id="78121795"/>
<dbReference type="FunFam" id="3.30.230.70:FF:000003">
    <property type="entry name" value="Ribonuclease PH"/>
    <property type="match status" value="1"/>
</dbReference>
<dbReference type="SUPFAM" id="SSF55666">
    <property type="entry name" value="Ribonuclease PH domain 2-like"/>
    <property type="match status" value="1"/>
</dbReference>
<dbReference type="InterPro" id="IPR027408">
    <property type="entry name" value="PNPase/RNase_PH_dom_sf"/>
</dbReference>
<dbReference type="PANTHER" id="PTHR11953:SF0">
    <property type="entry name" value="EXOSOME COMPLEX COMPONENT RRP41"/>
    <property type="match status" value="1"/>
</dbReference>
<dbReference type="PROSITE" id="PS01277">
    <property type="entry name" value="RIBONUCLEASE_PH"/>
    <property type="match status" value="1"/>
</dbReference>
<dbReference type="NCBIfam" id="TIGR01966">
    <property type="entry name" value="RNasePH"/>
    <property type="match status" value="1"/>
</dbReference>
<keyword evidence="11" id="KW-1185">Reference proteome</keyword>
<comment type="caution">
    <text evidence="10">The sequence shown here is derived from an EMBL/GenBank/DDBJ whole genome shotgun (WGS) entry which is preliminary data.</text>
</comment>
<dbReference type="InterPro" id="IPR036345">
    <property type="entry name" value="ExoRNase_PH_dom2_sf"/>
</dbReference>
<dbReference type="CDD" id="cd11362">
    <property type="entry name" value="RNase_PH_bact"/>
    <property type="match status" value="1"/>
</dbReference>
<feature type="binding site" evidence="7">
    <location>
        <position position="96"/>
    </location>
    <ligand>
        <name>phosphate</name>
        <dbReference type="ChEBI" id="CHEBI:43474"/>
        <note>substrate</note>
    </ligand>
</feature>
<sequence>MSPQTETFVGDRVDGRTPDQLREVRITRGWQDQAEGSALIEFGRTRVLCTASFTEGVPRWKKGSGSGWVTAEYAMLPRATNTRSPRESVKGKIGGRTHEISRLIGRSLRAVIDLDALGENTIQLDCDVLQADGGTRTAAITGAYVALADAVSWAKRHTDLPAASEVLTDTVSAISVGIVEGRPLLDLEYREDVTADTDMNVVVTGTGGFVEVQGTAEGTPFDRAELGTLLDLATTGCAQLAEIQRDVLAAQA</sequence>
<feature type="domain" description="Exoribonuclease phosphorolytic" evidence="9">
    <location>
        <begin position="169"/>
        <end position="235"/>
    </location>
</feature>
<evidence type="ECO:0000313" key="11">
    <source>
        <dbReference type="Proteomes" id="UP000274327"/>
    </source>
</evidence>
<keyword evidence="5 7" id="KW-0548">Nucleotidyltransferase</keyword>
<dbReference type="HAMAP" id="MF_00564">
    <property type="entry name" value="RNase_PH"/>
    <property type="match status" value="1"/>
</dbReference>
<dbReference type="SUPFAM" id="SSF54211">
    <property type="entry name" value="Ribosomal protein S5 domain 2-like"/>
    <property type="match status" value="1"/>
</dbReference>
<dbReference type="AlphaFoldDB" id="A0A3R8QTQ7"/>
<evidence type="ECO:0000256" key="5">
    <source>
        <dbReference type="ARBA" id="ARBA00022695"/>
    </source>
</evidence>
<dbReference type="Gene3D" id="3.30.230.70">
    <property type="entry name" value="GHMP Kinase, N-terminal domain"/>
    <property type="match status" value="1"/>
</dbReference>
<dbReference type="PANTHER" id="PTHR11953">
    <property type="entry name" value="EXOSOME COMPLEX COMPONENT"/>
    <property type="match status" value="1"/>
</dbReference>
<dbReference type="InterPro" id="IPR018336">
    <property type="entry name" value="RNase_PH_CS"/>
</dbReference>
<evidence type="ECO:0000256" key="7">
    <source>
        <dbReference type="HAMAP-Rule" id="MF_00564"/>
    </source>
</evidence>
<feature type="domain" description="Exoribonuclease phosphorolytic" evidence="8">
    <location>
        <begin position="20"/>
        <end position="150"/>
    </location>
</feature>